<keyword evidence="3" id="KW-1185">Reference proteome</keyword>
<accession>A0A934Q095</accession>
<dbReference type="AlphaFoldDB" id="A0A934Q095"/>
<feature type="region of interest" description="Disordered" evidence="1">
    <location>
        <begin position="77"/>
        <end position="108"/>
    </location>
</feature>
<protein>
    <submittedName>
        <fullName evidence="2">Uncharacterized protein</fullName>
    </submittedName>
</protein>
<reference evidence="2" key="1">
    <citation type="submission" date="2020-12" db="EMBL/GenBank/DDBJ databases">
        <title>Ramlibacter sp. nov., isolated from a freshwater alga, Cryptomonas.</title>
        <authorList>
            <person name="Kim H.M."/>
            <person name="Jeon C.O."/>
        </authorList>
    </citation>
    <scope>NUCLEOTIDE SEQUENCE</scope>
    <source>
        <strain evidence="2">CrO1</strain>
    </source>
</reference>
<evidence type="ECO:0000313" key="3">
    <source>
        <dbReference type="Proteomes" id="UP000617041"/>
    </source>
</evidence>
<sequence length="427" mass="49492">MKRCELYEKVWATPITKISKELGISDVALAKACRRHAIPTPPRGYWARLQAGHKLERPRLPSPEKDTEVALAITSAEERARAEKDRDTQKRWLEEHAQPTKTPVRVSMPDTLEGAHPLIRFTSRYCERIPSLERKWERRRPGEWGLAKEEDRPPHADHGRYRLFHKGCVNVTCSLDCIDWVLRFHAGLFEALEAAGFKISRREAMGTGRYREEKPAGIVATLKDEVFQIELTEGYRRVPLSPEQIAKLTKERGYAPYQTYETVPSGKYTLKWTGTEHRARAEWQGSVEKLEARLGEIAERMIELASLQPLFRTERKAAEETVKREAERREAARRVAESRAEQLKHAFSMAETHERMQRLERFLSHLDRYASELNEPYGDRLKVWLSVVREELAEGSPLDEQLTEVLTVPSWQSWPPPWWPATDKPTD</sequence>
<feature type="compositionally biased region" description="Basic and acidic residues" evidence="1">
    <location>
        <begin position="77"/>
        <end position="98"/>
    </location>
</feature>
<organism evidence="2 3">
    <name type="scientific">Ramlibacter algicola</name>
    <dbReference type="NCBI Taxonomy" id="2795217"/>
    <lineage>
        <taxon>Bacteria</taxon>
        <taxon>Pseudomonadati</taxon>
        <taxon>Pseudomonadota</taxon>
        <taxon>Betaproteobacteria</taxon>
        <taxon>Burkholderiales</taxon>
        <taxon>Comamonadaceae</taxon>
        <taxon>Ramlibacter</taxon>
    </lineage>
</organism>
<proteinExistence type="predicted"/>
<gene>
    <name evidence="2" type="ORF">I8E28_05850</name>
</gene>
<name>A0A934Q095_9BURK</name>
<evidence type="ECO:0000313" key="2">
    <source>
        <dbReference type="EMBL" id="MBK0392106.1"/>
    </source>
</evidence>
<dbReference type="Proteomes" id="UP000617041">
    <property type="component" value="Unassembled WGS sequence"/>
</dbReference>
<dbReference type="EMBL" id="JAEDAO010000001">
    <property type="protein sequence ID" value="MBK0392106.1"/>
    <property type="molecule type" value="Genomic_DNA"/>
</dbReference>
<evidence type="ECO:0000256" key="1">
    <source>
        <dbReference type="SAM" id="MobiDB-lite"/>
    </source>
</evidence>
<comment type="caution">
    <text evidence="2">The sequence shown here is derived from an EMBL/GenBank/DDBJ whole genome shotgun (WGS) entry which is preliminary data.</text>
</comment>
<dbReference type="RefSeq" id="WP_200787057.1">
    <property type="nucleotide sequence ID" value="NZ_JAEDAO010000001.1"/>
</dbReference>